<accession>A0A1G1VS37</accession>
<evidence type="ECO:0000313" key="1">
    <source>
        <dbReference type="EMBL" id="OGY18213.1"/>
    </source>
</evidence>
<protein>
    <submittedName>
        <fullName evidence="1">Uncharacterized protein</fullName>
    </submittedName>
</protein>
<dbReference type="Proteomes" id="UP000179233">
    <property type="component" value="Unassembled WGS sequence"/>
</dbReference>
<comment type="caution">
    <text evidence="1">The sequence shown here is derived from an EMBL/GenBank/DDBJ whole genome shotgun (WGS) entry which is preliminary data.</text>
</comment>
<organism evidence="1 2">
    <name type="scientific">Candidatus Chisholmbacteria bacterium RIFCSPHIGHO2_01_FULL_52_32</name>
    <dbReference type="NCBI Taxonomy" id="1797591"/>
    <lineage>
        <taxon>Bacteria</taxon>
        <taxon>Candidatus Chisholmiibacteriota</taxon>
    </lineage>
</organism>
<sequence length="351" mass="38588">MSPFGKYVFIWKVPALLGGNPQNIGETALSAGIDTLIVKFVNGKYVYTPPGFATWGINLKKEHVLLWQSLGLRVWGYAYILGENPSLEAEVAAKEALNIGLDGVAFDVEIEFETAQAVATAVGTKVGFIEVTPQVNLGLTLKVASLRIAEGLDVPPQALMKAPFEVQANPAGNAHTYMKSFKLVAPTMPTVFVCFPLFRSPNTGGTWHDKSMYTAFMQYCDFGMPMVYWWGSYVANMLWMLNHSLAQWSEIAGGKPIIPIGRLYTGDGGTATTEAIAAFGQELHTRNLIGGGGWHFGTGITNEGWWKAFTEWPQWQVQPPPPPSTPFLERPEAERWYIVRDDLLGRGVIDA</sequence>
<name>A0A1G1VS37_9BACT</name>
<proteinExistence type="predicted"/>
<dbReference type="AlphaFoldDB" id="A0A1G1VS37"/>
<evidence type="ECO:0000313" key="2">
    <source>
        <dbReference type="Proteomes" id="UP000179233"/>
    </source>
</evidence>
<dbReference type="EMBL" id="MHCJ01000003">
    <property type="protein sequence ID" value="OGY18213.1"/>
    <property type="molecule type" value="Genomic_DNA"/>
</dbReference>
<reference evidence="1 2" key="1">
    <citation type="journal article" date="2016" name="Nat. Commun.">
        <title>Thousands of microbial genomes shed light on interconnected biogeochemical processes in an aquifer system.</title>
        <authorList>
            <person name="Anantharaman K."/>
            <person name="Brown C.T."/>
            <person name="Hug L.A."/>
            <person name="Sharon I."/>
            <person name="Castelle C.J."/>
            <person name="Probst A.J."/>
            <person name="Thomas B.C."/>
            <person name="Singh A."/>
            <person name="Wilkins M.J."/>
            <person name="Karaoz U."/>
            <person name="Brodie E.L."/>
            <person name="Williams K.H."/>
            <person name="Hubbard S.S."/>
            <person name="Banfield J.F."/>
        </authorList>
    </citation>
    <scope>NUCLEOTIDE SEQUENCE [LARGE SCALE GENOMIC DNA]</scope>
</reference>
<gene>
    <name evidence="1" type="ORF">A2786_01705</name>
</gene>